<dbReference type="RefSeq" id="WP_189085477.1">
    <property type="nucleotide sequence ID" value="NZ_BMRJ01000002.1"/>
</dbReference>
<dbReference type="InterPro" id="IPR016117">
    <property type="entry name" value="ArgJ-like_dom_sf"/>
</dbReference>
<gene>
    <name evidence="3" type="ORF">GCM10010196_22840</name>
</gene>
<proteinExistence type="inferred from homology"/>
<comment type="similarity">
    <text evidence="1">Belongs to the peptidase S58 family.</text>
</comment>
<reference evidence="3" key="1">
    <citation type="journal article" date="2014" name="Int. J. Syst. Evol. Microbiol.">
        <title>Complete genome sequence of Corynebacterium casei LMG S-19264T (=DSM 44701T), isolated from a smear-ripened cheese.</title>
        <authorList>
            <consortium name="US DOE Joint Genome Institute (JGI-PGF)"/>
            <person name="Walter F."/>
            <person name="Albersmeier A."/>
            <person name="Kalinowski J."/>
            <person name="Ruckert C."/>
        </authorList>
    </citation>
    <scope>NUCLEOTIDE SEQUENCE</scope>
    <source>
        <strain evidence="3">JCM 3346</strain>
    </source>
</reference>
<dbReference type="Pfam" id="PF03576">
    <property type="entry name" value="Peptidase_S58"/>
    <property type="match status" value="1"/>
</dbReference>
<evidence type="ECO:0000256" key="2">
    <source>
        <dbReference type="SAM" id="MobiDB-lite"/>
    </source>
</evidence>
<feature type="compositionally biased region" description="Basic and acidic residues" evidence="2">
    <location>
        <begin position="7"/>
        <end position="16"/>
    </location>
</feature>
<protein>
    <submittedName>
        <fullName evidence="3">Peptidase T4</fullName>
    </submittedName>
</protein>
<feature type="region of interest" description="Disordered" evidence="2">
    <location>
        <begin position="1"/>
        <end position="30"/>
    </location>
</feature>
<dbReference type="PANTHER" id="PTHR36512">
    <property type="entry name" value="D-AMINOPEPTIDASE"/>
    <property type="match status" value="1"/>
</dbReference>
<dbReference type="SUPFAM" id="SSF56266">
    <property type="entry name" value="DmpA/ArgJ-like"/>
    <property type="match status" value="1"/>
</dbReference>
<evidence type="ECO:0000313" key="4">
    <source>
        <dbReference type="Proteomes" id="UP000610303"/>
    </source>
</evidence>
<reference evidence="3" key="2">
    <citation type="submission" date="2020-09" db="EMBL/GenBank/DDBJ databases">
        <authorList>
            <person name="Sun Q."/>
            <person name="Ohkuma M."/>
        </authorList>
    </citation>
    <scope>NUCLEOTIDE SEQUENCE</scope>
    <source>
        <strain evidence="3">JCM 3346</strain>
    </source>
</reference>
<evidence type="ECO:0000256" key="1">
    <source>
        <dbReference type="ARBA" id="ARBA00007068"/>
    </source>
</evidence>
<organism evidence="3 4">
    <name type="scientific">Agromyces mediolanus</name>
    <name type="common">Corynebacterium mediolanum</name>
    <dbReference type="NCBI Taxonomy" id="41986"/>
    <lineage>
        <taxon>Bacteria</taxon>
        <taxon>Bacillati</taxon>
        <taxon>Actinomycetota</taxon>
        <taxon>Actinomycetes</taxon>
        <taxon>Micrococcales</taxon>
        <taxon>Microbacteriaceae</taxon>
        <taxon>Agromyces</taxon>
    </lineage>
</organism>
<accession>A0A918CK72</accession>
<dbReference type="EMBL" id="BMRJ01000002">
    <property type="protein sequence ID" value="GGR28477.1"/>
    <property type="molecule type" value="Genomic_DNA"/>
</dbReference>
<dbReference type="Proteomes" id="UP000610303">
    <property type="component" value="Unassembled WGS sequence"/>
</dbReference>
<evidence type="ECO:0000313" key="3">
    <source>
        <dbReference type="EMBL" id="GGR28477.1"/>
    </source>
</evidence>
<comment type="caution">
    <text evidence="3">The sequence shown here is derived from an EMBL/GenBank/DDBJ whole genome shotgun (WGS) entry which is preliminary data.</text>
</comment>
<dbReference type="AlphaFoldDB" id="A0A918CK72"/>
<keyword evidence="4" id="KW-1185">Reference proteome</keyword>
<dbReference type="PANTHER" id="PTHR36512:SF3">
    <property type="entry name" value="BLR5678 PROTEIN"/>
    <property type="match status" value="1"/>
</dbReference>
<dbReference type="Gene3D" id="3.60.70.12">
    <property type="entry name" value="L-amino peptidase D-ALA esterase/amidase"/>
    <property type="match status" value="1"/>
</dbReference>
<name>A0A918CK72_AGRME</name>
<dbReference type="GO" id="GO:0004177">
    <property type="term" value="F:aminopeptidase activity"/>
    <property type="evidence" value="ECO:0007669"/>
    <property type="project" value="TreeGrafter"/>
</dbReference>
<sequence length="340" mass="35499">MTYPPRRPAELPRFRGLDGNPQLAPSPVPGTPRELVDHGFAELTVGTAEYAEGPTGVTVMRLPDHARVATDFRGGSKGMSGGYQVVEAICFAGGSVYGFGAATGVAEALLAERDNDVSFPRLSLVNGAIIYDFSARNNAVIPDAALGKAALANAVGGTVPVGRVGAGVAATVGKIDWSRAEFAGQGAAYREISGIKLLVVTVVNAVGAIVDREQRVVRGNYDPETGERRHPAEDYAAAFAGAAMPATELGNTTITAVFTNVRLDDRQLDQFAKQVHSSMHRAIQPFHTSQDGDVLFAVTTDELDFPTETSAELGVHQLAPSALGAVASELAWDAVLSAAA</sequence>
<dbReference type="InterPro" id="IPR005321">
    <property type="entry name" value="Peptidase_S58_DmpA"/>
</dbReference>